<organism evidence="1 2">
    <name type="scientific">Candidatus Scalindua japonica</name>
    <dbReference type="NCBI Taxonomy" id="1284222"/>
    <lineage>
        <taxon>Bacteria</taxon>
        <taxon>Pseudomonadati</taxon>
        <taxon>Planctomycetota</taxon>
        <taxon>Candidatus Brocadiia</taxon>
        <taxon>Candidatus Brocadiales</taxon>
        <taxon>Candidatus Scalinduaceae</taxon>
        <taxon>Candidatus Scalindua</taxon>
    </lineage>
</organism>
<dbReference type="EMBL" id="BAOS01000030">
    <property type="protein sequence ID" value="GAX62364.1"/>
    <property type="molecule type" value="Genomic_DNA"/>
</dbReference>
<sequence>MIANELIGTDTKIFLITSDQKLYNAAKDESLFETFHFWTCNLGCGHQNHIPAKGAKDRQRENFECKKCGTNTLIRSEFISTNTCPICGNHCSECNYENCVSTYILNL</sequence>
<keyword evidence="2" id="KW-1185">Reference proteome</keyword>
<protein>
    <submittedName>
        <fullName evidence="1">Oxygen-sensitive ribonucleoside-triphosphate reductase</fullName>
    </submittedName>
</protein>
<gene>
    <name evidence="1" type="ORF">SCALIN_C30_0002</name>
</gene>
<dbReference type="AlphaFoldDB" id="A0A286U2K2"/>
<reference evidence="2" key="1">
    <citation type="journal article" date="2017" name="Environ. Microbiol. Rep.">
        <title>Genetic Diversity of Marine Anaerobic Ammonium-Oxidizing Bacteria as Revealed by Genomic and Proteomic Analyses of 'Candidatus Scalindua japonica'.</title>
        <authorList>
            <person name="Oshiki M."/>
            <person name="Mizuto K."/>
            <person name="Kimura Z."/>
            <person name="Kindaichi T."/>
            <person name="Satoh H."/>
            <person name="Okabe S."/>
        </authorList>
    </citation>
    <scope>NUCLEOTIDE SEQUENCE [LARGE SCALE GENOMIC DNA]</scope>
    <source>
        <strain evidence="2">husup-a2</strain>
    </source>
</reference>
<comment type="caution">
    <text evidence="1">The sequence shown here is derived from an EMBL/GenBank/DDBJ whole genome shotgun (WGS) entry which is preliminary data.</text>
</comment>
<accession>A0A286U2K2</accession>
<evidence type="ECO:0000313" key="1">
    <source>
        <dbReference type="EMBL" id="GAX62364.1"/>
    </source>
</evidence>
<dbReference type="Proteomes" id="UP000218542">
    <property type="component" value="Unassembled WGS sequence"/>
</dbReference>
<name>A0A286U2K2_9BACT</name>
<evidence type="ECO:0000313" key="2">
    <source>
        <dbReference type="Proteomes" id="UP000218542"/>
    </source>
</evidence>
<proteinExistence type="predicted"/>